<dbReference type="AlphaFoldDB" id="A0A0A9GKB3"/>
<accession>A0A0A9GKB3</accession>
<reference evidence="1" key="2">
    <citation type="journal article" date="2015" name="Data Brief">
        <title>Shoot transcriptome of the giant reed, Arundo donax.</title>
        <authorList>
            <person name="Barrero R.A."/>
            <person name="Guerrero F.D."/>
            <person name="Moolhuijzen P."/>
            <person name="Goolsby J.A."/>
            <person name="Tidwell J."/>
            <person name="Bellgard S.E."/>
            <person name="Bellgard M.I."/>
        </authorList>
    </citation>
    <scope>NUCLEOTIDE SEQUENCE</scope>
    <source>
        <tissue evidence="1">Shoot tissue taken approximately 20 cm above the soil surface</tissue>
    </source>
</reference>
<evidence type="ECO:0000313" key="1">
    <source>
        <dbReference type="EMBL" id="JAE23869.1"/>
    </source>
</evidence>
<proteinExistence type="predicted"/>
<protein>
    <submittedName>
        <fullName evidence="1">Uncharacterized protein</fullName>
    </submittedName>
</protein>
<organism evidence="1">
    <name type="scientific">Arundo donax</name>
    <name type="common">Giant reed</name>
    <name type="synonym">Donax arundinaceus</name>
    <dbReference type="NCBI Taxonomy" id="35708"/>
    <lineage>
        <taxon>Eukaryota</taxon>
        <taxon>Viridiplantae</taxon>
        <taxon>Streptophyta</taxon>
        <taxon>Embryophyta</taxon>
        <taxon>Tracheophyta</taxon>
        <taxon>Spermatophyta</taxon>
        <taxon>Magnoliopsida</taxon>
        <taxon>Liliopsida</taxon>
        <taxon>Poales</taxon>
        <taxon>Poaceae</taxon>
        <taxon>PACMAD clade</taxon>
        <taxon>Arundinoideae</taxon>
        <taxon>Arundineae</taxon>
        <taxon>Arundo</taxon>
    </lineage>
</organism>
<sequence length="70" mass="8038">MTISSHASLFQCFLDTDRGVEIQLGFRFPIWQKMIEKKEMILGHGHGCWNQSDQVSSAANSFLTRLSRNH</sequence>
<reference evidence="1" key="1">
    <citation type="submission" date="2014-09" db="EMBL/GenBank/DDBJ databases">
        <authorList>
            <person name="Magalhaes I.L.F."/>
            <person name="Oliveira U."/>
            <person name="Santos F.R."/>
            <person name="Vidigal T.H.D.A."/>
            <person name="Brescovit A.D."/>
            <person name="Santos A.J."/>
        </authorList>
    </citation>
    <scope>NUCLEOTIDE SEQUENCE</scope>
    <source>
        <tissue evidence="1">Shoot tissue taken approximately 20 cm above the soil surface</tissue>
    </source>
</reference>
<dbReference type="EMBL" id="GBRH01174027">
    <property type="protein sequence ID" value="JAE23869.1"/>
    <property type="molecule type" value="Transcribed_RNA"/>
</dbReference>
<name>A0A0A9GKB3_ARUDO</name>